<sequence>MQDHIQKIINKDIHDHYFGKTIQDEIIDTIGQAVQQEIIARIKSAKYFAVILDCTPDISHQEQMSMALRYVADGTHSDVPAGIYEHFIKFIIVESSTGENLFNTLVKEIEMLGLDVENIRGLGYDNGANMKGHNSGVQARLLERNSRAFYTPCVCHNYNLVLGDMA</sequence>
<dbReference type="GeneID" id="136089706"/>
<dbReference type="SUPFAM" id="SSF53098">
    <property type="entry name" value="Ribonuclease H-like"/>
    <property type="match status" value="1"/>
</dbReference>
<dbReference type="InterPro" id="IPR025398">
    <property type="entry name" value="DUF4371"/>
</dbReference>
<organism evidence="2 3">
    <name type="scientific">Hydra vulgaris</name>
    <name type="common">Hydra</name>
    <name type="synonym">Hydra attenuata</name>
    <dbReference type="NCBI Taxonomy" id="6087"/>
    <lineage>
        <taxon>Eukaryota</taxon>
        <taxon>Metazoa</taxon>
        <taxon>Cnidaria</taxon>
        <taxon>Hydrozoa</taxon>
        <taxon>Hydroidolina</taxon>
        <taxon>Anthoathecata</taxon>
        <taxon>Aplanulata</taxon>
        <taxon>Hydridae</taxon>
        <taxon>Hydra</taxon>
    </lineage>
</organism>
<accession>A0ABM4DBT3</accession>
<name>A0ABM4DBT3_HYDVU</name>
<reference evidence="3" key="1">
    <citation type="submission" date="2025-08" db="UniProtKB">
        <authorList>
            <consortium name="RefSeq"/>
        </authorList>
    </citation>
    <scope>IDENTIFICATION</scope>
</reference>
<evidence type="ECO:0000313" key="3">
    <source>
        <dbReference type="RefSeq" id="XP_065671839.1"/>
    </source>
</evidence>
<protein>
    <submittedName>
        <fullName evidence="3">Uncharacterized protein LOC136089706</fullName>
    </submittedName>
</protein>
<keyword evidence="2" id="KW-1185">Reference proteome</keyword>
<evidence type="ECO:0000313" key="2">
    <source>
        <dbReference type="Proteomes" id="UP001652625"/>
    </source>
</evidence>
<evidence type="ECO:0000259" key="1">
    <source>
        <dbReference type="Pfam" id="PF14291"/>
    </source>
</evidence>
<dbReference type="PANTHER" id="PTHR45749:SF35">
    <property type="entry name" value="AC-LIKE TRANSPOSASE-RELATED"/>
    <property type="match status" value="1"/>
</dbReference>
<gene>
    <name evidence="3" type="primary">LOC136089706</name>
</gene>
<feature type="domain" description="DUF4371" evidence="1">
    <location>
        <begin position="17"/>
        <end position="135"/>
    </location>
</feature>
<dbReference type="Pfam" id="PF14291">
    <property type="entry name" value="DUF4371"/>
    <property type="match status" value="1"/>
</dbReference>
<proteinExistence type="predicted"/>
<dbReference type="InterPro" id="IPR012337">
    <property type="entry name" value="RNaseH-like_sf"/>
</dbReference>
<dbReference type="Proteomes" id="UP001652625">
    <property type="component" value="Chromosome 13"/>
</dbReference>
<dbReference type="PANTHER" id="PTHR45749">
    <property type="match status" value="1"/>
</dbReference>
<dbReference type="RefSeq" id="XP_065671839.1">
    <property type="nucleotide sequence ID" value="XM_065815767.1"/>
</dbReference>